<dbReference type="EMBL" id="JAUSUP010000002">
    <property type="protein sequence ID" value="MDQ0351348.1"/>
    <property type="molecule type" value="Genomic_DNA"/>
</dbReference>
<gene>
    <name evidence="1" type="ORF">J2R98_001162</name>
</gene>
<reference evidence="1 2" key="1">
    <citation type="submission" date="2023-07" db="EMBL/GenBank/DDBJ databases">
        <title>Genomic Encyclopedia of Type Strains, Phase IV (KMG-IV): sequencing the most valuable type-strain genomes for metagenomic binning, comparative biology and taxonomic classification.</title>
        <authorList>
            <person name="Goeker M."/>
        </authorList>
    </citation>
    <scope>NUCLEOTIDE SEQUENCE [LARGE SCALE GENOMIC DNA]</scope>
    <source>
        <strain evidence="1 2">DSM 15448</strain>
    </source>
</reference>
<dbReference type="RefSeq" id="WP_307067014.1">
    <property type="nucleotide sequence ID" value="NZ_JAUSUP010000002.1"/>
</dbReference>
<protein>
    <submittedName>
        <fullName evidence="1">FlaG/YvyC family protein</fullName>
    </submittedName>
</protein>
<keyword evidence="2" id="KW-1185">Reference proteome</keyword>
<sequence>MSDQNNKMPEDLQVVSNKVIDLLVDTTFKKHDVKLQETQVDDETKNQLKELVEDLQKSVKSLQKHNNNDN</sequence>
<accession>A0ABU0DSC5</accession>
<evidence type="ECO:0000313" key="1">
    <source>
        <dbReference type="EMBL" id="MDQ0351348.1"/>
    </source>
</evidence>
<proteinExistence type="predicted"/>
<dbReference type="Proteomes" id="UP001236723">
    <property type="component" value="Unassembled WGS sequence"/>
</dbReference>
<organism evidence="1 2">
    <name type="scientific">Alkalibacillus filiformis</name>
    <dbReference type="NCBI Taxonomy" id="200990"/>
    <lineage>
        <taxon>Bacteria</taxon>
        <taxon>Bacillati</taxon>
        <taxon>Bacillota</taxon>
        <taxon>Bacilli</taxon>
        <taxon>Bacillales</taxon>
        <taxon>Bacillaceae</taxon>
        <taxon>Alkalibacillus</taxon>
    </lineage>
</organism>
<comment type="caution">
    <text evidence="1">The sequence shown here is derived from an EMBL/GenBank/DDBJ whole genome shotgun (WGS) entry which is preliminary data.</text>
</comment>
<evidence type="ECO:0000313" key="2">
    <source>
        <dbReference type="Proteomes" id="UP001236723"/>
    </source>
</evidence>
<name>A0ABU0DSC5_9BACI</name>